<feature type="region of interest" description="Disordered" evidence="3">
    <location>
        <begin position="631"/>
        <end position="684"/>
    </location>
</feature>
<feature type="region of interest" description="Disordered" evidence="3">
    <location>
        <begin position="276"/>
        <end position="322"/>
    </location>
</feature>
<reference evidence="4" key="1">
    <citation type="submission" date="2019-05" db="EMBL/GenBank/DDBJ databases">
        <title>Annotation for the trematode Fasciolopsis buski.</title>
        <authorList>
            <person name="Choi Y.-J."/>
        </authorList>
    </citation>
    <scope>NUCLEOTIDE SEQUENCE</scope>
    <source>
        <strain evidence="4">HT</strain>
        <tissue evidence="4">Whole worm</tissue>
    </source>
</reference>
<feature type="region of interest" description="Disordered" evidence="3">
    <location>
        <begin position="146"/>
        <end position="193"/>
    </location>
</feature>
<keyword evidence="5" id="KW-1185">Reference proteome</keyword>
<feature type="compositionally biased region" description="Polar residues" evidence="3">
    <location>
        <begin position="590"/>
        <end position="599"/>
    </location>
</feature>
<gene>
    <name evidence="4" type="ORF">FBUS_06657</name>
</gene>
<dbReference type="InterPro" id="IPR036866">
    <property type="entry name" value="RibonucZ/Hydroxyglut_hydro"/>
</dbReference>
<comment type="caution">
    <text evidence="4">The sequence shown here is derived from an EMBL/GenBank/DDBJ whole genome shotgun (WGS) entry which is preliminary data.</text>
</comment>
<dbReference type="EMBL" id="LUCM01002130">
    <property type="protein sequence ID" value="KAA0197814.1"/>
    <property type="molecule type" value="Genomic_DNA"/>
</dbReference>
<evidence type="ECO:0000256" key="3">
    <source>
        <dbReference type="SAM" id="MobiDB-lite"/>
    </source>
</evidence>
<dbReference type="PANTHER" id="PTHR46094">
    <property type="entry name" value="INTEGRATOR COMPLEX SUBUNIT 9"/>
    <property type="match status" value="1"/>
</dbReference>
<feature type="compositionally biased region" description="Pro residues" evidence="3">
    <location>
        <begin position="641"/>
        <end position="652"/>
    </location>
</feature>
<dbReference type="Gene3D" id="3.40.50.10890">
    <property type="match status" value="1"/>
</dbReference>
<protein>
    <submittedName>
        <fullName evidence="4">Integrator complex subunit 9</fullName>
    </submittedName>
</protein>
<accession>A0A8E0S719</accession>
<dbReference type="OrthoDB" id="5600060at2759"/>
<sequence length="796" mass="84392">MYTQPFWFVFQDVFGLLSIRGFSAGFGIGSCNWTLSSETDKVAYISHTSLLYSHVLPFDDSQFVNCDVLIVGTMNMLANARLEKMVGEFRTIIVQTLARGGHVLVPTNPCGLLFDLLETAIHAKENFNGTLTHLFPTERVEPTVLGEGGGSCEFPGQGNADTSLTSSNNASNQSAASASGPGSESLTSTETTTSALVGSGSSLAGRVARCPVYAIAAQIRASLAYANAYGEWLNPEKESLLYTADAPFPYQTLLRSGQLITVRSLHETPLVKDLSTASGRAVSPGVSRSSPPLVGNQANGQSRSLDGLGSSNPLPSGAATVTSSGSDGGLALFASGVRNSQPGLSGGSWPGAPCLIFASHPSLRFGPAVHLFRALAYGGLKPGGRSAQNAQIAPRHSVVLVESSDYVMRHPSETSSFETAANCMRQLLAPYLPATSADSECPIVSSPAGLPSCNLTDSLTVFWLPMDARIGPDDLPQLFRRRCTPRLAVCLPAEVAMKAPDGWNENSNCAVHVMSTGDPVSICLRAADRSRTQPVRLSANLVNRMRPVCLYNQNGSSDPAPGTKRGSTSGTNFELPGVVPVKRSADEIPGTNTTNSSSDHLPGRTFISLVDGVLVSQDGKYFLKDASEITAPGSFGHPQPRTAPRPSTPPPVSSHSSGPTRSRVPKNDPDRTNQTTTGGAAVRDTSRIYVSQTVRINPHRLIKELTERGVTGAYLADSQTATHMAQRFAMFDLDRDADSVTVDGDDFILFPNPNTAIRLSDHGSHILTVDDSTRTAIRDTILSCLQPLDTCIKGPS</sequence>
<name>A0A8E0S719_9TREM</name>
<feature type="region of interest" description="Disordered" evidence="3">
    <location>
        <begin position="550"/>
        <end position="603"/>
    </location>
</feature>
<dbReference type="AlphaFoldDB" id="A0A8E0S719"/>
<dbReference type="Proteomes" id="UP000728185">
    <property type="component" value="Unassembled WGS sequence"/>
</dbReference>
<keyword evidence="2" id="KW-0539">Nucleus</keyword>
<dbReference type="SUPFAM" id="SSF56281">
    <property type="entry name" value="Metallo-hydrolase/oxidoreductase"/>
    <property type="match status" value="1"/>
</dbReference>
<dbReference type="InterPro" id="IPR027074">
    <property type="entry name" value="Integrator_9su"/>
</dbReference>
<evidence type="ECO:0000313" key="4">
    <source>
        <dbReference type="EMBL" id="KAA0197814.1"/>
    </source>
</evidence>
<evidence type="ECO:0000313" key="5">
    <source>
        <dbReference type="Proteomes" id="UP000728185"/>
    </source>
</evidence>
<comment type="subcellular location">
    <subcellularLocation>
        <location evidence="1">Nucleus</location>
    </subcellularLocation>
</comment>
<organism evidence="4 5">
    <name type="scientific">Fasciolopsis buskii</name>
    <dbReference type="NCBI Taxonomy" id="27845"/>
    <lineage>
        <taxon>Eukaryota</taxon>
        <taxon>Metazoa</taxon>
        <taxon>Spiralia</taxon>
        <taxon>Lophotrochozoa</taxon>
        <taxon>Platyhelminthes</taxon>
        <taxon>Trematoda</taxon>
        <taxon>Digenea</taxon>
        <taxon>Plagiorchiida</taxon>
        <taxon>Echinostomata</taxon>
        <taxon>Echinostomatoidea</taxon>
        <taxon>Fasciolidae</taxon>
        <taxon>Fasciolopsis</taxon>
    </lineage>
</organism>
<feature type="compositionally biased region" description="Low complexity" evidence="3">
    <location>
        <begin position="159"/>
        <end position="193"/>
    </location>
</feature>
<dbReference type="PANTHER" id="PTHR46094:SF1">
    <property type="entry name" value="INTEGRATOR COMPLEX SUBUNIT 9"/>
    <property type="match status" value="1"/>
</dbReference>
<evidence type="ECO:0000256" key="1">
    <source>
        <dbReference type="ARBA" id="ARBA00004123"/>
    </source>
</evidence>
<dbReference type="GO" id="GO:0034472">
    <property type="term" value="P:snRNA 3'-end processing"/>
    <property type="evidence" value="ECO:0007669"/>
    <property type="project" value="TreeGrafter"/>
</dbReference>
<feature type="compositionally biased region" description="Polar residues" evidence="3">
    <location>
        <begin position="286"/>
        <end position="322"/>
    </location>
</feature>
<dbReference type="GO" id="GO:0032039">
    <property type="term" value="C:integrator complex"/>
    <property type="evidence" value="ECO:0007669"/>
    <property type="project" value="InterPro"/>
</dbReference>
<evidence type="ECO:0000256" key="2">
    <source>
        <dbReference type="ARBA" id="ARBA00023242"/>
    </source>
</evidence>
<proteinExistence type="predicted"/>